<dbReference type="InterPro" id="IPR008090">
    <property type="entry name" value="Fe_iron_reduct"/>
</dbReference>
<dbReference type="InterPro" id="IPR024726">
    <property type="entry name" value="FhuF_C"/>
</dbReference>
<dbReference type="RefSeq" id="WP_148954066.1">
    <property type="nucleotide sequence ID" value="NZ_VTEG01000007.1"/>
</dbReference>
<proteinExistence type="predicted"/>
<gene>
    <name evidence="3" type="primary">fhuF</name>
    <name evidence="3" type="ORF">FZC84_11695</name>
</gene>
<evidence type="ECO:0000259" key="1">
    <source>
        <dbReference type="Pfam" id="PF06276"/>
    </source>
</evidence>
<dbReference type="EMBL" id="VTEG01000007">
    <property type="protein sequence ID" value="TYR99162.1"/>
    <property type="molecule type" value="Genomic_DNA"/>
</dbReference>
<dbReference type="Pfam" id="PF11575">
    <property type="entry name" value="FhuF_C"/>
    <property type="match status" value="1"/>
</dbReference>
<evidence type="ECO:0000259" key="2">
    <source>
        <dbReference type="Pfam" id="PF11575"/>
    </source>
</evidence>
<evidence type="ECO:0000313" key="4">
    <source>
        <dbReference type="Proteomes" id="UP000325182"/>
    </source>
</evidence>
<dbReference type="InterPro" id="IPR022770">
    <property type="entry name" value="IucA/IucC-like_C"/>
</dbReference>
<dbReference type="NCBIfam" id="TIGR03951">
    <property type="entry name" value="Fe_III_red_FhuF"/>
    <property type="match status" value="1"/>
</dbReference>
<dbReference type="AlphaFoldDB" id="A0A5D4MBQ4"/>
<sequence>MSSLELKAGEQERLRAFRFLTERPDESDLISAKKLINPEGLNKFLHEYSGRIGGEDKKVLSSLLLKRYAFLAVISLYTFSVFNKKLNVSPENVFLVDGEKNGLWMPGFYLQEQAAEPFTDRESAREELTREVFRDHLYPLIETVKKVGRISNLITWENVAIYLFWVYEVLIEQNELDHVRERLEEDFHWLLSESNAALFGSYHQNPLARYHSKKQYVAEQDSVMRVRKTCCFSYKLRGGESLRCSTCPQTCNVKKPKGVR</sequence>
<organism evidence="3 4">
    <name type="scientific">Rossellomorea vietnamensis</name>
    <dbReference type="NCBI Taxonomy" id="218284"/>
    <lineage>
        <taxon>Bacteria</taxon>
        <taxon>Bacillati</taxon>
        <taxon>Bacillota</taxon>
        <taxon>Bacilli</taxon>
        <taxon>Bacillales</taxon>
        <taxon>Bacillaceae</taxon>
        <taxon>Rossellomorea</taxon>
    </lineage>
</organism>
<dbReference type="Pfam" id="PF06276">
    <property type="entry name" value="FhuF"/>
    <property type="match status" value="1"/>
</dbReference>
<accession>A0A5D4MBQ4</accession>
<dbReference type="Proteomes" id="UP000325182">
    <property type="component" value="Unassembled WGS sequence"/>
</dbReference>
<name>A0A5D4MBQ4_9BACI</name>
<feature type="domain" description="Ferric siderophore reductase C-terminal" evidence="2">
    <location>
        <begin position="227"/>
        <end position="248"/>
    </location>
</feature>
<reference evidence="3 4" key="1">
    <citation type="submission" date="2019-08" db="EMBL/GenBank/DDBJ databases">
        <title>Bacillus genomes from the desert of Cuatro Cienegas, Coahuila.</title>
        <authorList>
            <person name="Olmedo-Alvarez G."/>
        </authorList>
    </citation>
    <scope>NUCLEOTIDE SEQUENCE [LARGE SCALE GENOMIC DNA]</scope>
    <source>
        <strain evidence="3 4">CH128b_4D</strain>
    </source>
</reference>
<dbReference type="GO" id="GO:0051537">
    <property type="term" value="F:2 iron, 2 sulfur cluster binding"/>
    <property type="evidence" value="ECO:0007669"/>
    <property type="project" value="InterPro"/>
</dbReference>
<dbReference type="GO" id="GO:0003824">
    <property type="term" value="F:catalytic activity"/>
    <property type="evidence" value="ECO:0007669"/>
    <property type="project" value="UniProtKB-ARBA"/>
</dbReference>
<comment type="caution">
    <text evidence="3">The sequence shown here is derived from an EMBL/GenBank/DDBJ whole genome shotgun (WGS) entry which is preliminary data.</text>
</comment>
<evidence type="ECO:0000313" key="3">
    <source>
        <dbReference type="EMBL" id="TYR99162.1"/>
    </source>
</evidence>
<feature type="domain" description="Aerobactin siderophore biosynthesis IucA/IucC-like C-terminal" evidence="1">
    <location>
        <begin position="63"/>
        <end position="215"/>
    </location>
</feature>
<protein>
    <submittedName>
        <fullName evidence="3">Siderophore-iron reductase FhuF</fullName>
    </submittedName>
</protein>